<reference evidence="2" key="1">
    <citation type="submission" date="2023-03" db="EMBL/GenBank/DDBJ databases">
        <title>Massive genome expansion in bonnet fungi (Mycena s.s.) driven by repeated elements and novel gene families across ecological guilds.</title>
        <authorList>
            <consortium name="Lawrence Berkeley National Laboratory"/>
            <person name="Harder C.B."/>
            <person name="Miyauchi S."/>
            <person name="Viragh M."/>
            <person name="Kuo A."/>
            <person name="Thoen E."/>
            <person name="Andreopoulos B."/>
            <person name="Lu D."/>
            <person name="Skrede I."/>
            <person name="Drula E."/>
            <person name="Henrissat B."/>
            <person name="Morin E."/>
            <person name="Kohler A."/>
            <person name="Barry K."/>
            <person name="LaButti K."/>
            <person name="Morin E."/>
            <person name="Salamov A."/>
            <person name="Lipzen A."/>
            <person name="Mereny Z."/>
            <person name="Hegedus B."/>
            <person name="Baldrian P."/>
            <person name="Stursova M."/>
            <person name="Weitz H."/>
            <person name="Taylor A."/>
            <person name="Grigoriev I.V."/>
            <person name="Nagy L.G."/>
            <person name="Martin F."/>
            <person name="Kauserud H."/>
        </authorList>
    </citation>
    <scope>NUCLEOTIDE SEQUENCE</scope>
    <source>
        <strain evidence="2">CBHHK067</strain>
    </source>
</reference>
<feature type="domain" description="Integrase core" evidence="1">
    <location>
        <begin position="2"/>
        <end position="96"/>
    </location>
</feature>
<dbReference type="EMBL" id="JARKIE010000183">
    <property type="protein sequence ID" value="KAJ7670247.1"/>
    <property type="molecule type" value="Genomic_DNA"/>
</dbReference>
<dbReference type="PANTHER" id="PTHR46791">
    <property type="entry name" value="EXPRESSED PROTEIN"/>
    <property type="match status" value="1"/>
</dbReference>
<protein>
    <recommendedName>
        <fullName evidence="1">Integrase core domain-containing protein</fullName>
    </recommendedName>
</protein>
<organism evidence="2 3">
    <name type="scientific">Mycena rosella</name>
    <name type="common">Pink bonnet</name>
    <name type="synonym">Agaricus rosellus</name>
    <dbReference type="NCBI Taxonomy" id="1033263"/>
    <lineage>
        <taxon>Eukaryota</taxon>
        <taxon>Fungi</taxon>
        <taxon>Dikarya</taxon>
        <taxon>Basidiomycota</taxon>
        <taxon>Agaricomycotina</taxon>
        <taxon>Agaricomycetes</taxon>
        <taxon>Agaricomycetidae</taxon>
        <taxon>Agaricales</taxon>
        <taxon>Marasmiineae</taxon>
        <taxon>Mycenaceae</taxon>
        <taxon>Mycena</taxon>
    </lineage>
</organism>
<proteinExistence type="predicted"/>
<dbReference type="Proteomes" id="UP001221757">
    <property type="component" value="Unassembled WGS sequence"/>
</dbReference>
<dbReference type="InterPro" id="IPR058913">
    <property type="entry name" value="Integrase_dom_put"/>
</dbReference>
<comment type="caution">
    <text evidence="2">The sequence shown here is derived from an EMBL/GenBank/DDBJ whole genome shotgun (WGS) entry which is preliminary data.</text>
</comment>
<name>A0AAD7G5P0_MYCRO</name>
<evidence type="ECO:0000313" key="2">
    <source>
        <dbReference type="EMBL" id="KAJ7670247.1"/>
    </source>
</evidence>
<gene>
    <name evidence="2" type="ORF">B0H17DRAFT_1209474</name>
</gene>
<accession>A0AAD7G5P0</accession>
<evidence type="ECO:0000313" key="3">
    <source>
        <dbReference type="Proteomes" id="UP001221757"/>
    </source>
</evidence>
<keyword evidence="3" id="KW-1185">Reference proteome</keyword>
<dbReference type="AlphaFoldDB" id="A0AAD7G5P0"/>
<sequence>MIQCRSIHNVRIEHLWVDVTVQVGATWSECFTVFELRHGLDINNVAHIWLLHFLFLSTINSQLAFFAQSWNQHRLQIRHGPNRSPTDMFVFDMLVNGVRGNQLPVDEVLNEEELEVYGIDWEGL</sequence>
<dbReference type="PANTHER" id="PTHR46791:SF5">
    <property type="entry name" value="CLR5 DOMAIN-CONTAINING PROTEIN-RELATED"/>
    <property type="match status" value="1"/>
</dbReference>
<dbReference type="Pfam" id="PF24764">
    <property type="entry name" value="rva_4"/>
    <property type="match status" value="1"/>
</dbReference>
<evidence type="ECO:0000259" key="1">
    <source>
        <dbReference type="Pfam" id="PF24764"/>
    </source>
</evidence>